<proteinExistence type="inferred from homology"/>
<keyword evidence="3" id="KW-1003">Cell membrane</keyword>
<organism evidence="9 10">
    <name type="scientific">Pseudovibrio ascidiaceicola</name>
    <dbReference type="NCBI Taxonomy" id="285279"/>
    <lineage>
        <taxon>Bacteria</taxon>
        <taxon>Pseudomonadati</taxon>
        <taxon>Pseudomonadota</taxon>
        <taxon>Alphaproteobacteria</taxon>
        <taxon>Hyphomicrobiales</taxon>
        <taxon>Stappiaceae</taxon>
        <taxon>Pseudovibrio</taxon>
    </lineage>
</organism>
<sequence length="252" mass="27546">MLKRALKRILRSLFGILLFIAIWESVVRIGEFPPFLLPGPAAVFSAFLNQGVFLLHHAGITAWETVLGFLFGVSAGALLAVLLAMSDRIRLFLLPPIAATQSLPVFAIAPLLVLWFGFGLASKVVMAVIVIFFSVTSTFFDGLRRTDQSLLDLGKLHSLNRWQTLRYIRIPAALPSLASGMRIAAVFAPIGAVVGEWVGAKGGLAFIMLQSNARMQTATMFAALILLAVMVLSLRAVVEFATSRMIYWQKEI</sequence>
<keyword evidence="5 7" id="KW-1133">Transmembrane helix</keyword>
<feature type="transmembrane region" description="Helical" evidence="7">
    <location>
        <begin position="97"/>
        <end position="118"/>
    </location>
</feature>
<dbReference type="EMBL" id="FOSK01000006">
    <property type="protein sequence ID" value="SFK57495.1"/>
    <property type="molecule type" value="Genomic_DNA"/>
</dbReference>
<comment type="subcellular location">
    <subcellularLocation>
        <location evidence="1 7">Cell membrane</location>
        <topology evidence="1 7">Multi-pass membrane protein</topology>
    </subcellularLocation>
</comment>
<dbReference type="InterPro" id="IPR000515">
    <property type="entry name" value="MetI-like"/>
</dbReference>
<evidence type="ECO:0000256" key="4">
    <source>
        <dbReference type="ARBA" id="ARBA00022692"/>
    </source>
</evidence>
<evidence type="ECO:0000256" key="2">
    <source>
        <dbReference type="ARBA" id="ARBA00022448"/>
    </source>
</evidence>
<feature type="transmembrane region" description="Helical" evidence="7">
    <location>
        <begin position="66"/>
        <end position="85"/>
    </location>
</feature>
<dbReference type="Pfam" id="PF00528">
    <property type="entry name" value="BPD_transp_1"/>
    <property type="match status" value="1"/>
</dbReference>
<evidence type="ECO:0000256" key="5">
    <source>
        <dbReference type="ARBA" id="ARBA00022989"/>
    </source>
</evidence>
<accession>A0A1I4ALY2</accession>
<evidence type="ECO:0000256" key="3">
    <source>
        <dbReference type="ARBA" id="ARBA00022475"/>
    </source>
</evidence>
<protein>
    <submittedName>
        <fullName evidence="9">Hydroxymethylpyrimidine transport system permease protein</fullName>
    </submittedName>
</protein>
<dbReference type="PANTHER" id="PTHR30151:SF20">
    <property type="entry name" value="ABC TRANSPORTER PERMEASE PROTEIN HI_0355-RELATED"/>
    <property type="match status" value="1"/>
</dbReference>
<dbReference type="InterPro" id="IPR035906">
    <property type="entry name" value="MetI-like_sf"/>
</dbReference>
<evidence type="ECO:0000259" key="8">
    <source>
        <dbReference type="PROSITE" id="PS50928"/>
    </source>
</evidence>
<evidence type="ECO:0000313" key="9">
    <source>
        <dbReference type="EMBL" id="SFK57495.1"/>
    </source>
</evidence>
<keyword evidence="2 7" id="KW-0813">Transport</keyword>
<name>A0A1I4ALY2_9HYPH</name>
<dbReference type="PANTHER" id="PTHR30151">
    <property type="entry name" value="ALKANE SULFONATE ABC TRANSPORTER-RELATED, MEMBRANE SUBUNIT"/>
    <property type="match status" value="1"/>
</dbReference>
<feature type="transmembrane region" description="Helical" evidence="7">
    <location>
        <begin position="124"/>
        <end position="143"/>
    </location>
</feature>
<comment type="similarity">
    <text evidence="7">Belongs to the binding-protein-dependent transport system permease family.</text>
</comment>
<dbReference type="CDD" id="cd06261">
    <property type="entry name" value="TM_PBP2"/>
    <property type="match status" value="1"/>
</dbReference>
<evidence type="ECO:0000256" key="1">
    <source>
        <dbReference type="ARBA" id="ARBA00004651"/>
    </source>
</evidence>
<evidence type="ECO:0000256" key="7">
    <source>
        <dbReference type="RuleBase" id="RU363032"/>
    </source>
</evidence>
<evidence type="ECO:0000313" key="10">
    <source>
        <dbReference type="Proteomes" id="UP000199598"/>
    </source>
</evidence>
<evidence type="ECO:0000256" key="6">
    <source>
        <dbReference type="ARBA" id="ARBA00023136"/>
    </source>
</evidence>
<feature type="transmembrane region" description="Helical" evidence="7">
    <location>
        <begin position="12"/>
        <end position="30"/>
    </location>
</feature>
<gene>
    <name evidence="9" type="ORF">SAMN04488518_106294</name>
</gene>
<reference evidence="9 10" key="1">
    <citation type="submission" date="2016-10" db="EMBL/GenBank/DDBJ databases">
        <authorList>
            <person name="Varghese N."/>
            <person name="Submissions S."/>
        </authorList>
    </citation>
    <scope>NUCLEOTIDE SEQUENCE [LARGE SCALE GENOMIC DNA]</scope>
    <source>
        <strain evidence="9 10">DSM 16392</strain>
    </source>
</reference>
<keyword evidence="6 7" id="KW-0472">Membrane</keyword>
<dbReference type="Gene3D" id="1.10.3720.10">
    <property type="entry name" value="MetI-like"/>
    <property type="match status" value="1"/>
</dbReference>
<keyword evidence="4 7" id="KW-0812">Transmembrane</keyword>
<dbReference type="SUPFAM" id="SSF161098">
    <property type="entry name" value="MetI-like"/>
    <property type="match status" value="1"/>
</dbReference>
<feature type="domain" description="ABC transmembrane type-1" evidence="8">
    <location>
        <begin position="58"/>
        <end position="238"/>
    </location>
</feature>
<feature type="transmembrane region" description="Helical" evidence="7">
    <location>
        <begin position="218"/>
        <end position="238"/>
    </location>
</feature>
<keyword evidence="10" id="KW-1185">Reference proteome</keyword>
<dbReference type="Proteomes" id="UP000199598">
    <property type="component" value="Unassembled WGS sequence"/>
</dbReference>
<dbReference type="PROSITE" id="PS50928">
    <property type="entry name" value="ABC_TM1"/>
    <property type="match status" value="1"/>
</dbReference>
<comment type="caution">
    <text evidence="9">The sequence shown here is derived from an EMBL/GenBank/DDBJ whole genome shotgun (WGS) entry which is preliminary data.</text>
</comment>